<organism evidence="1 2">
    <name type="scientific">Caligus rogercresseyi</name>
    <name type="common">Sea louse</name>
    <dbReference type="NCBI Taxonomy" id="217165"/>
    <lineage>
        <taxon>Eukaryota</taxon>
        <taxon>Metazoa</taxon>
        <taxon>Ecdysozoa</taxon>
        <taxon>Arthropoda</taxon>
        <taxon>Crustacea</taxon>
        <taxon>Multicrustacea</taxon>
        <taxon>Hexanauplia</taxon>
        <taxon>Copepoda</taxon>
        <taxon>Siphonostomatoida</taxon>
        <taxon>Caligidae</taxon>
        <taxon>Caligus</taxon>
    </lineage>
</organism>
<evidence type="ECO:0000313" key="2">
    <source>
        <dbReference type="Proteomes" id="UP000595437"/>
    </source>
</evidence>
<keyword evidence="2" id="KW-1185">Reference proteome</keyword>
<protein>
    <submittedName>
        <fullName evidence="1">Uncharacterized protein</fullName>
    </submittedName>
</protein>
<gene>
    <name evidence="1" type="ORF">FKW44_012494</name>
</gene>
<name>A0A7T8HJG0_CALRO</name>
<dbReference type="Proteomes" id="UP000595437">
    <property type="component" value="Chromosome 8"/>
</dbReference>
<accession>A0A7T8HJG0</accession>
<dbReference type="EMBL" id="CP045897">
    <property type="protein sequence ID" value="QQP51214.1"/>
    <property type="molecule type" value="Genomic_DNA"/>
</dbReference>
<sequence>MESLCQLARALESSQAQTEAMQKGSETYAVSEYKGAKGIKRWSKPTRKNNFIKTKQEVTLKKEYANCGEHHAGTNAQCETRHVPIVES</sequence>
<proteinExistence type="predicted"/>
<evidence type="ECO:0000313" key="1">
    <source>
        <dbReference type="EMBL" id="QQP51214.1"/>
    </source>
</evidence>
<dbReference type="AlphaFoldDB" id="A0A7T8HJG0"/>
<reference evidence="2" key="1">
    <citation type="submission" date="2021-01" db="EMBL/GenBank/DDBJ databases">
        <title>Caligus Genome Assembly.</title>
        <authorList>
            <person name="Gallardo-Escarate C."/>
        </authorList>
    </citation>
    <scope>NUCLEOTIDE SEQUENCE [LARGE SCALE GENOMIC DNA]</scope>
</reference>